<protein>
    <submittedName>
        <fullName evidence="1 2">Uncharacterized protein</fullName>
    </submittedName>
</protein>
<evidence type="ECO:0000313" key="3">
    <source>
        <dbReference type="Proteomes" id="UP000001555"/>
    </source>
</evidence>
<reference evidence="1 3" key="1">
    <citation type="submission" date="2008-03" db="EMBL/GenBank/DDBJ databases">
        <title>Annotation of Ixodes scapularis.</title>
        <authorList>
            <consortium name="Ixodes scapularis Genome Project Consortium"/>
            <person name="Caler E."/>
            <person name="Hannick L.I."/>
            <person name="Bidwell S."/>
            <person name="Joardar V."/>
            <person name="Thiagarajan M."/>
            <person name="Amedeo P."/>
            <person name="Galinsky K.J."/>
            <person name="Schobel S."/>
            <person name="Inman J."/>
            <person name="Hostetler J."/>
            <person name="Miller J."/>
            <person name="Hammond M."/>
            <person name="Megy K."/>
            <person name="Lawson D."/>
            <person name="Kodira C."/>
            <person name="Sutton G."/>
            <person name="Meyer J."/>
            <person name="Hill C.A."/>
            <person name="Birren B."/>
            <person name="Nene V."/>
            <person name="Collins F."/>
            <person name="Alarcon-Chaidez F."/>
            <person name="Wikel S."/>
            <person name="Strausberg R."/>
        </authorList>
    </citation>
    <scope>NUCLEOTIDE SEQUENCE [LARGE SCALE GENOMIC DNA]</scope>
    <source>
        <strain evidence="3">Wikel</strain>
        <strain evidence="1">Wikel colony</strain>
    </source>
</reference>
<dbReference type="VEuPathDB" id="VectorBase:ISCP_015415"/>
<gene>
    <name evidence="1" type="ORF">IscW_ISCW001240</name>
</gene>
<name>B7P6K0_IXOSC</name>
<dbReference type="AlphaFoldDB" id="B7P6K0"/>
<dbReference type="VEuPathDB" id="VectorBase:ISCI001240"/>
<organism>
    <name type="scientific">Ixodes scapularis</name>
    <name type="common">Black-legged tick</name>
    <name type="synonym">Deer tick</name>
    <dbReference type="NCBI Taxonomy" id="6945"/>
    <lineage>
        <taxon>Eukaryota</taxon>
        <taxon>Metazoa</taxon>
        <taxon>Ecdysozoa</taxon>
        <taxon>Arthropoda</taxon>
        <taxon>Chelicerata</taxon>
        <taxon>Arachnida</taxon>
        <taxon>Acari</taxon>
        <taxon>Parasitiformes</taxon>
        <taxon>Ixodida</taxon>
        <taxon>Ixodoidea</taxon>
        <taxon>Ixodidae</taxon>
        <taxon>Ixodinae</taxon>
        <taxon>Ixodes</taxon>
    </lineage>
</organism>
<dbReference type="EMBL" id="ABJB010522849">
    <property type="status" value="NOT_ANNOTATED_CDS"/>
    <property type="molecule type" value="Genomic_DNA"/>
</dbReference>
<reference evidence="2" key="2">
    <citation type="submission" date="2020-05" db="UniProtKB">
        <authorList>
            <consortium name="EnsemblMetazoa"/>
        </authorList>
    </citation>
    <scope>IDENTIFICATION</scope>
    <source>
        <strain evidence="2">wikel</strain>
    </source>
</reference>
<proteinExistence type="predicted"/>
<dbReference type="InParanoid" id="B7P6K0"/>
<dbReference type="Proteomes" id="UP000001555">
    <property type="component" value="Unassembled WGS sequence"/>
</dbReference>
<sequence length="91" mass="10158">MVEKLIEEKITDAQLAAIVKSKLPEVQVCLMTMAAMTPEITVKVSKCPPSVSMQNTMALLELSTMDRSSYRVTQPYSRRSDCFSDSKLLGR</sequence>
<dbReference type="EnsemblMetazoa" id="ISCW001240-RA">
    <property type="protein sequence ID" value="ISCW001240-PA"/>
    <property type="gene ID" value="ISCW001240"/>
</dbReference>
<dbReference type="PaxDb" id="6945-B7P6K0"/>
<dbReference type="VEuPathDB" id="VectorBase:ISCW001240"/>
<accession>B7P6K0</accession>
<dbReference type="HOGENOM" id="CLU_2429499_0_0_1"/>
<evidence type="ECO:0000313" key="2">
    <source>
        <dbReference type="EnsemblMetazoa" id="ISCW001240-PA"/>
    </source>
</evidence>
<keyword evidence="3" id="KW-1185">Reference proteome</keyword>
<dbReference type="EMBL" id="DS646812">
    <property type="protein sequence ID" value="EEC02222.1"/>
    <property type="molecule type" value="Genomic_DNA"/>
</dbReference>
<evidence type="ECO:0000313" key="1">
    <source>
        <dbReference type="EMBL" id="EEC02222.1"/>
    </source>
</evidence>
<dbReference type="OrthoDB" id="6500373at2759"/>